<dbReference type="PANTHER" id="PTHR31005:SF8">
    <property type="entry name" value="DUF4139 DOMAIN-CONTAINING PROTEIN"/>
    <property type="match status" value="1"/>
</dbReference>
<evidence type="ECO:0000259" key="4">
    <source>
        <dbReference type="Pfam" id="PF13600"/>
    </source>
</evidence>
<sequence length="568" mass="61532">MTTPPDLPDLPDATDLPQSSLVLGAPVTAVTVLEDRAEVERTVSLVSSALTPGVHRLRLGPVSPLVVDHSLRGELVGVPGGSVLDLRVVRRYTPKPPVTSSSSSDERSDVPDASDVSVVERRVKDLSQQLRRAELEVDRLAAHVAVLEQLLVDVNREIAESAGAGDAHPERWREALTRPEGEYDRHDDELGAARRRAARLKAELIEAQEALEASETAPMVLTADIEAVLEIPEGGAVQTDLTLRHLTPCTLWRPAYRATLATAFSAGEQPTLRLERDAFLWQRTGEPWTDVRVTLSTARPARAAEPPFLPSDVISLRDRSAEERRTVEVDLREVDIPELGPTLGETATLSTLPGVDDGGEARRLVIPTAVTVPSDGRAHRVPLGETASAATVDLVCLPELSPLVLRNVRFRNDSGVPLLSGPVDLVRDSAFVGRGELRFTAPDAPAELCLGSDDAFRAVRSVQESTETVGLSGRTVRSRTVRVALTRFAAEPGQEASGPLRVSLRERVPVSELAEVEVRLDKDGTSPQPDALDADGIARWELDVRPDERRTVVLRYDVVAARSVSMTD</sequence>
<evidence type="ECO:0000256" key="2">
    <source>
        <dbReference type="SAM" id="MobiDB-lite"/>
    </source>
</evidence>
<proteinExistence type="predicted"/>
<feature type="coiled-coil region" evidence="1">
    <location>
        <begin position="116"/>
        <end position="150"/>
    </location>
</feature>
<evidence type="ECO:0000259" key="3">
    <source>
        <dbReference type="Pfam" id="PF13598"/>
    </source>
</evidence>
<accession>A0A931FBJ6</accession>
<protein>
    <submittedName>
        <fullName evidence="5">Mucoidy inhibitor MuiA family protein</fullName>
    </submittedName>
</protein>
<reference evidence="5" key="1">
    <citation type="submission" date="2020-11" db="EMBL/GenBank/DDBJ databases">
        <title>Isolation and identification of active actinomycetes.</title>
        <authorList>
            <person name="Yu B."/>
        </authorList>
    </citation>
    <scope>NUCLEOTIDE SEQUENCE</scope>
    <source>
        <strain evidence="5">NEAU-YB345</strain>
    </source>
</reference>
<evidence type="ECO:0000313" key="5">
    <source>
        <dbReference type="EMBL" id="MBF9067518.1"/>
    </source>
</evidence>
<gene>
    <name evidence="5" type="ORF">I2501_05625</name>
</gene>
<dbReference type="InterPro" id="IPR011935">
    <property type="entry name" value="CHP02231"/>
</dbReference>
<keyword evidence="6" id="KW-1185">Reference proteome</keyword>
<dbReference type="EMBL" id="JADPRT010000002">
    <property type="protein sequence ID" value="MBF9067518.1"/>
    <property type="molecule type" value="Genomic_DNA"/>
</dbReference>
<dbReference type="NCBIfam" id="TIGR02231">
    <property type="entry name" value="mucoidy inhibitor MuiA family protein"/>
    <property type="match status" value="1"/>
</dbReference>
<dbReference type="Pfam" id="PF13600">
    <property type="entry name" value="DUF4140"/>
    <property type="match status" value="1"/>
</dbReference>
<feature type="domain" description="DUF4140" evidence="4">
    <location>
        <begin position="30"/>
        <end position="147"/>
    </location>
</feature>
<feature type="compositionally biased region" description="Basic and acidic residues" evidence="2">
    <location>
        <begin position="167"/>
        <end position="185"/>
    </location>
</feature>
<name>A0A931FBJ6_9ACTN</name>
<feature type="domain" description="DUF4139" evidence="3">
    <location>
        <begin position="246"/>
        <end position="560"/>
    </location>
</feature>
<dbReference type="InterPro" id="IPR025554">
    <property type="entry name" value="DUF4140"/>
</dbReference>
<dbReference type="Proteomes" id="UP000657385">
    <property type="component" value="Unassembled WGS sequence"/>
</dbReference>
<evidence type="ECO:0000256" key="1">
    <source>
        <dbReference type="SAM" id="Coils"/>
    </source>
</evidence>
<evidence type="ECO:0000313" key="6">
    <source>
        <dbReference type="Proteomes" id="UP000657385"/>
    </source>
</evidence>
<organism evidence="5 6">
    <name type="scientific">Streptacidiphilus fuscans</name>
    <dbReference type="NCBI Taxonomy" id="2789292"/>
    <lineage>
        <taxon>Bacteria</taxon>
        <taxon>Bacillati</taxon>
        <taxon>Actinomycetota</taxon>
        <taxon>Actinomycetes</taxon>
        <taxon>Kitasatosporales</taxon>
        <taxon>Streptomycetaceae</taxon>
        <taxon>Streptacidiphilus</taxon>
    </lineage>
</organism>
<dbReference type="InterPro" id="IPR037291">
    <property type="entry name" value="DUF4139"/>
</dbReference>
<keyword evidence="1" id="KW-0175">Coiled coil</keyword>
<comment type="caution">
    <text evidence="5">The sequence shown here is derived from an EMBL/GenBank/DDBJ whole genome shotgun (WGS) entry which is preliminary data.</text>
</comment>
<dbReference type="PANTHER" id="PTHR31005">
    <property type="entry name" value="DUF4139 DOMAIN-CONTAINING PROTEIN"/>
    <property type="match status" value="1"/>
</dbReference>
<feature type="region of interest" description="Disordered" evidence="2">
    <location>
        <begin position="93"/>
        <end position="116"/>
    </location>
</feature>
<dbReference type="Pfam" id="PF13598">
    <property type="entry name" value="DUF4139"/>
    <property type="match status" value="1"/>
</dbReference>
<dbReference type="RefSeq" id="WP_196192691.1">
    <property type="nucleotide sequence ID" value="NZ_JADPRT010000002.1"/>
</dbReference>
<feature type="region of interest" description="Disordered" evidence="2">
    <location>
        <begin position="162"/>
        <end position="185"/>
    </location>
</feature>
<dbReference type="AlphaFoldDB" id="A0A931FBJ6"/>